<evidence type="ECO:0000259" key="1">
    <source>
        <dbReference type="Pfam" id="PF00535"/>
    </source>
</evidence>
<keyword evidence="3" id="KW-1185">Reference proteome</keyword>
<dbReference type="Proteomes" id="UP001169069">
    <property type="component" value="Unassembled WGS sequence"/>
</dbReference>
<dbReference type="InterPro" id="IPR001173">
    <property type="entry name" value="Glyco_trans_2-like"/>
</dbReference>
<dbReference type="PANTHER" id="PTHR43685">
    <property type="entry name" value="GLYCOSYLTRANSFERASE"/>
    <property type="match status" value="1"/>
</dbReference>
<gene>
    <name evidence="2" type="ORF">PGH07_11445</name>
</gene>
<dbReference type="SUPFAM" id="SSF53448">
    <property type="entry name" value="Nucleotide-diphospho-sugar transferases"/>
    <property type="match status" value="1"/>
</dbReference>
<dbReference type="Pfam" id="PF00535">
    <property type="entry name" value="Glycos_transf_2"/>
    <property type="match status" value="1"/>
</dbReference>
<organism evidence="2 3">
    <name type="scientific">Sulfurovum zhangzhouensis</name>
    <dbReference type="NCBI Taxonomy" id="3019067"/>
    <lineage>
        <taxon>Bacteria</taxon>
        <taxon>Pseudomonadati</taxon>
        <taxon>Campylobacterota</taxon>
        <taxon>Epsilonproteobacteria</taxon>
        <taxon>Campylobacterales</taxon>
        <taxon>Sulfurovaceae</taxon>
        <taxon>Sulfurovum</taxon>
    </lineage>
</organism>
<evidence type="ECO:0000313" key="2">
    <source>
        <dbReference type="EMBL" id="MDM5272778.1"/>
    </source>
</evidence>
<dbReference type="PANTHER" id="PTHR43685:SF2">
    <property type="entry name" value="GLYCOSYLTRANSFERASE 2-LIKE DOMAIN-CONTAINING PROTEIN"/>
    <property type="match status" value="1"/>
</dbReference>
<feature type="domain" description="Glycosyltransferase 2-like" evidence="1">
    <location>
        <begin position="3"/>
        <end position="101"/>
    </location>
</feature>
<dbReference type="Gene3D" id="3.90.550.10">
    <property type="entry name" value="Spore Coat Polysaccharide Biosynthesis Protein SpsA, Chain A"/>
    <property type="match status" value="1"/>
</dbReference>
<name>A0ABT7R115_9BACT</name>
<dbReference type="InterPro" id="IPR029044">
    <property type="entry name" value="Nucleotide-diphossugar_trans"/>
</dbReference>
<dbReference type="InterPro" id="IPR050834">
    <property type="entry name" value="Glycosyltransf_2"/>
</dbReference>
<sequence>MFSVVIPLYNKEQYIAKTLESVLLQTFQEYEIIVVDDGSTDKSTFEVKRYNDNRIRLIQQENAGVSAARNRGIEEANYDLIAFLDADDEWLPNHLQELINLRIDYPECEVFATG</sequence>
<dbReference type="CDD" id="cd00761">
    <property type="entry name" value="Glyco_tranf_GTA_type"/>
    <property type="match status" value="1"/>
</dbReference>
<accession>A0ABT7R115</accession>
<proteinExistence type="predicted"/>
<dbReference type="RefSeq" id="WP_289414629.1">
    <property type="nucleotide sequence ID" value="NZ_JAQIBD010000018.1"/>
</dbReference>
<comment type="caution">
    <text evidence="2">The sequence shown here is derived from an EMBL/GenBank/DDBJ whole genome shotgun (WGS) entry which is preliminary data.</text>
</comment>
<protein>
    <submittedName>
        <fullName evidence="2">Glycosyltransferase family A protein</fullName>
    </submittedName>
</protein>
<dbReference type="EMBL" id="JAQIBD010000018">
    <property type="protein sequence ID" value="MDM5272778.1"/>
    <property type="molecule type" value="Genomic_DNA"/>
</dbReference>
<evidence type="ECO:0000313" key="3">
    <source>
        <dbReference type="Proteomes" id="UP001169069"/>
    </source>
</evidence>
<reference evidence="2" key="1">
    <citation type="submission" date="2023-01" db="EMBL/GenBank/DDBJ databases">
        <title>Sulfurovum sp. zt1-1 genome assembly.</title>
        <authorList>
            <person name="Wang J."/>
        </authorList>
    </citation>
    <scope>NUCLEOTIDE SEQUENCE</scope>
    <source>
        <strain evidence="2">Zt1-1</strain>
    </source>
</reference>
<feature type="non-terminal residue" evidence="2">
    <location>
        <position position="114"/>
    </location>
</feature>